<dbReference type="Gene3D" id="2.40.70.10">
    <property type="entry name" value="Acid Proteases"/>
    <property type="match status" value="1"/>
</dbReference>
<accession>F2L269</accession>
<keyword evidence="2" id="KW-1185">Reference proteome</keyword>
<dbReference type="AlphaFoldDB" id="F2L269"/>
<dbReference type="eggNOG" id="arCOG03745">
    <property type="taxonomic scope" value="Archaea"/>
</dbReference>
<proteinExistence type="predicted"/>
<dbReference type="EMBL" id="CP002590">
    <property type="protein sequence ID" value="AEA12996.1"/>
    <property type="molecule type" value="Genomic_DNA"/>
</dbReference>
<evidence type="ECO:0000313" key="2">
    <source>
        <dbReference type="Proteomes" id="UP000008138"/>
    </source>
</evidence>
<protein>
    <recommendedName>
        <fullName evidence="3">Peptidase A2 domain-containing protein</fullName>
    </recommendedName>
</protein>
<name>F2L269_THEU7</name>
<sequence>MEYDEILADTGATFTALPIDAAEKLIETPFTVELRLGDGRRVAAKVYVAEAEIEGRRGPVRVVAFEGATPVIGVDTLETLGLRVDPITGKLEKTEYYMLYV</sequence>
<reference key="2">
    <citation type="submission" date="2011-03" db="EMBL/GenBank/DDBJ databases">
        <title>Complete genome sequence of the thermoacidophilic crenarchaeon Thermoproteus uzoniensis 768-20.</title>
        <authorList>
            <person name="Mardanov A.V."/>
            <person name="Gumerov V.M."/>
            <person name="Beletsky A.V."/>
            <person name="Prokofeva M.I."/>
            <person name="Bonch-Osmolovskaya E.A."/>
            <person name="Ravin N.V."/>
            <person name="Skryabin K.G."/>
        </authorList>
    </citation>
    <scope>NUCLEOTIDE SEQUENCE</scope>
    <source>
        <strain>768-20</strain>
    </source>
</reference>
<organism evidence="1 2">
    <name type="scientific">Thermoproteus uzoniensis (strain 768-20)</name>
    <dbReference type="NCBI Taxonomy" id="999630"/>
    <lineage>
        <taxon>Archaea</taxon>
        <taxon>Thermoproteota</taxon>
        <taxon>Thermoprotei</taxon>
        <taxon>Thermoproteales</taxon>
        <taxon>Thermoproteaceae</taxon>
        <taxon>Thermoproteus</taxon>
    </lineage>
</organism>
<dbReference type="HOGENOM" id="CLU_145188_1_0_2"/>
<dbReference type="Pfam" id="PF13650">
    <property type="entry name" value="Asp_protease_2"/>
    <property type="match status" value="1"/>
</dbReference>
<dbReference type="Proteomes" id="UP000008138">
    <property type="component" value="Chromosome"/>
</dbReference>
<gene>
    <name evidence="1" type="ordered locus">TUZN_1526</name>
</gene>
<reference evidence="1 2" key="1">
    <citation type="journal article" date="2011" name="J. Bacteriol.">
        <title>Complete genome sequence of the thermoacidophilic crenarchaeon Thermoproteus uzoniensis 768-20.</title>
        <authorList>
            <person name="Mardanov A.V."/>
            <person name="Gumerov V.M."/>
            <person name="Beletsky A.V."/>
            <person name="Prokofeva M.I."/>
            <person name="Bonch-Osmolovskaya E.A."/>
            <person name="Ravin N.V."/>
            <person name="Skryabin K.G."/>
        </authorList>
    </citation>
    <scope>NUCLEOTIDE SEQUENCE [LARGE SCALE GENOMIC DNA]</scope>
    <source>
        <strain evidence="1 2">768-20</strain>
    </source>
</reference>
<dbReference type="KEGG" id="tuz:TUZN_1526"/>
<dbReference type="InterPro" id="IPR021109">
    <property type="entry name" value="Peptidase_aspartic_dom_sf"/>
</dbReference>
<evidence type="ECO:0000313" key="1">
    <source>
        <dbReference type="EMBL" id="AEA12996.1"/>
    </source>
</evidence>
<evidence type="ECO:0008006" key="3">
    <source>
        <dbReference type="Google" id="ProtNLM"/>
    </source>
</evidence>
<dbReference type="SUPFAM" id="SSF50630">
    <property type="entry name" value="Acid proteases"/>
    <property type="match status" value="1"/>
</dbReference>
<dbReference type="STRING" id="999630.TUZN_1526"/>